<feature type="domain" description="Arginosuccinate synthase C-terminal" evidence="11">
    <location>
        <begin position="194"/>
        <end position="411"/>
    </location>
</feature>
<dbReference type="SUPFAM" id="SSF52402">
    <property type="entry name" value="Adenine nucleotide alpha hydrolases-like"/>
    <property type="match status" value="1"/>
</dbReference>
<dbReference type="PROSITE" id="PS00565">
    <property type="entry name" value="ARGININOSUCCIN_SYN_2"/>
    <property type="match status" value="1"/>
</dbReference>
<feature type="domain" description="Arginosuccinate synthase-like N-terminal" evidence="10">
    <location>
        <begin position="24"/>
        <end position="184"/>
    </location>
</feature>
<dbReference type="Gene3D" id="3.90.1260.10">
    <property type="entry name" value="Argininosuccinate synthetase, chain A, domain 2"/>
    <property type="match status" value="1"/>
</dbReference>
<evidence type="ECO:0000256" key="6">
    <source>
        <dbReference type="ARBA" id="ARBA00022605"/>
    </source>
</evidence>
<dbReference type="InterPro" id="IPR024074">
    <property type="entry name" value="AS_cat/multimer_dom_body"/>
</dbReference>
<evidence type="ECO:0000256" key="8">
    <source>
        <dbReference type="ARBA" id="ARBA00022840"/>
    </source>
</evidence>
<dbReference type="Gene3D" id="3.40.50.620">
    <property type="entry name" value="HUPs"/>
    <property type="match status" value="1"/>
</dbReference>
<evidence type="ECO:0000256" key="1">
    <source>
        <dbReference type="ARBA" id="ARBA00004967"/>
    </source>
</evidence>
<evidence type="ECO:0000259" key="10">
    <source>
        <dbReference type="Pfam" id="PF00764"/>
    </source>
</evidence>
<dbReference type="InterPro" id="IPR048268">
    <property type="entry name" value="Arginosuc_syn_C"/>
</dbReference>
<dbReference type="PANTHER" id="PTHR11587">
    <property type="entry name" value="ARGININOSUCCINATE SYNTHASE"/>
    <property type="match status" value="1"/>
</dbReference>
<evidence type="ECO:0000259" key="11">
    <source>
        <dbReference type="Pfam" id="PF20979"/>
    </source>
</evidence>
<dbReference type="GO" id="GO:0006526">
    <property type="term" value="P:L-arginine biosynthetic process"/>
    <property type="evidence" value="ECO:0007669"/>
    <property type="project" value="UniProtKB-UniRule"/>
</dbReference>
<name>A0A4R7K450_9CLOT</name>
<dbReference type="UniPathway" id="UPA00068">
    <property type="reaction ID" value="UER00113"/>
</dbReference>
<feature type="binding site" evidence="9">
    <location>
        <position position="106"/>
    </location>
    <ligand>
        <name>L-citrulline</name>
        <dbReference type="ChEBI" id="CHEBI:57743"/>
    </ligand>
</feature>
<dbReference type="InterPro" id="IPR048267">
    <property type="entry name" value="Arginosuc_syn_N"/>
</dbReference>
<comment type="subcellular location">
    <subcellularLocation>
        <location evidence="9">Cytoplasm</location>
    </subcellularLocation>
</comment>
<reference evidence="12 13" key="1">
    <citation type="submission" date="2019-03" db="EMBL/GenBank/DDBJ databases">
        <title>Genomic Encyclopedia of Type Strains, Phase IV (KMG-IV): sequencing the most valuable type-strain genomes for metagenomic binning, comparative biology and taxonomic classification.</title>
        <authorList>
            <person name="Goeker M."/>
        </authorList>
    </citation>
    <scope>NUCLEOTIDE SEQUENCE [LARGE SCALE GENOMIC DNA]</scope>
    <source>
        <strain evidence="12 13">DSM 24455</strain>
    </source>
</reference>
<dbReference type="HAMAP" id="MF_00005">
    <property type="entry name" value="Arg_succ_synth_type1"/>
    <property type="match status" value="1"/>
</dbReference>
<accession>A0A4R7K450</accession>
<keyword evidence="6 9" id="KW-0028">Amino-acid biosynthesis</keyword>
<dbReference type="AlphaFoldDB" id="A0A4R7K450"/>
<sequence length="423" mass="47652">MYDYNIGLKLISIEKGALRKMKEKVVLAYSGGLDTSIIVTWLKENYDFDVIAVCVDVGQEDDMAEIEEKVLITGASKVYIEDVKEEFVVDYLYKAIKSGAVYEDKYLLGTSYARPLIAKKLVEIAHKEGAKYISHGCTGKGNDQVRFEVSIAALDPEIKIIAPWRIWDIKSREDAIDYAYAKGIKIPVTKEKIYSRDRNLWHISHEGGDLEELTNEHKTDMYVMITPPEKAKDEASYVEIYFEQGIPKKVDGKELSPVELVKTLNKIACENGIGVVDIVENRLVGMKSRGVYETPGGTVLLAAHREIEQVTLDRQTYHYKQLVAQRYAEIVYDGIWFSTLREALDAFIDKTQENVTGTVKLKLYKGNIMVAGIDSPFALYDKGISSFGESKLYSHKDAAGFISLFGLPYKIKAMTEKNKEGNS</sequence>
<feature type="binding site" evidence="9">
    <location>
        <begin position="28"/>
        <end position="36"/>
    </location>
    <ligand>
        <name>ATP</name>
        <dbReference type="ChEBI" id="CHEBI:30616"/>
    </ligand>
</feature>
<dbReference type="Gene3D" id="1.20.5.470">
    <property type="entry name" value="Single helix bin"/>
    <property type="match status" value="1"/>
</dbReference>
<dbReference type="GO" id="GO:0004055">
    <property type="term" value="F:argininosuccinate synthase activity"/>
    <property type="evidence" value="ECO:0007669"/>
    <property type="project" value="UniProtKB-UniRule"/>
</dbReference>
<feature type="binding site" evidence="9">
    <location>
        <position position="280"/>
    </location>
    <ligand>
        <name>L-citrulline</name>
        <dbReference type="ChEBI" id="CHEBI:57743"/>
    </ligand>
</feature>
<dbReference type="EC" id="6.3.4.5" evidence="3 9"/>
<keyword evidence="9" id="KW-0963">Cytoplasm</keyword>
<feature type="binding site" evidence="9">
    <location>
        <position position="292"/>
    </location>
    <ligand>
        <name>L-citrulline</name>
        <dbReference type="ChEBI" id="CHEBI:57743"/>
    </ligand>
</feature>
<dbReference type="Pfam" id="PF20979">
    <property type="entry name" value="Arginosuc_syn_C"/>
    <property type="match status" value="1"/>
</dbReference>
<feature type="binding site" evidence="9">
    <location>
        <position position="142"/>
    </location>
    <ligand>
        <name>L-aspartate</name>
        <dbReference type="ChEBI" id="CHEBI:29991"/>
    </ligand>
</feature>
<feature type="binding site" evidence="9">
    <location>
        <position position="136"/>
    </location>
    <ligand>
        <name>ATP</name>
        <dbReference type="ChEBI" id="CHEBI:30616"/>
    </ligand>
</feature>
<feature type="binding site" evidence="9">
    <location>
        <position position="111"/>
    </location>
    <ligand>
        <name>L-citrulline</name>
        <dbReference type="ChEBI" id="CHEBI:57743"/>
    </ligand>
</feature>
<dbReference type="InterPro" id="IPR014729">
    <property type="entry name" value="Rossmann-like_a/b/a_fold"/>
</dbReference>
<dbReference type="Proteomes" id="UP000295325">
    <property type="component" value="Unassembled WGS sequence"/>
</dbReference>
<dbReference type="InterPro" id="IPR018223">
    <property type="entry name" value="Arginosuc_synth_CS"/>
</dbReference>
<keyword evidence="7 9" id="KW-0547">Nucleotide-binding</keyword>
<keyword evidence="4 9" id="KW-0055">Arginine biosynthesis</keyword>
<evidence type="ECO:0000256" key="2">
    <source>
        <dbReference type="ARBA" id="ARBA00011881"/>
    </source>
</evidence>
<comment type="caution">
    <text evidence="9">Lacks conserved residue(s) required for the propagation of feature annotation.</text>
</comment>
<evidence type="ECO:0000313" key="13">
    <source>
        <dbReference type="Proteomes" id="UP000295325"/>
    </source>
</evidence>
<feature type="binding site" evidence="9">
    <location>
        <position position="138"/>
    </location>
    <ligand>
        <name>L-aspartate</name>
        <dbReference type="ChEBI" id="CHEBI:29991"/>
    </ligand>
</feature>
<dbReference type="GO" id="GO:0005524">
    <property type="term" value="F:ATP binding"/>
    <property type="evidence" value="ECO:0007669"/>
    <property type="project" value="UniProtKB-UniRule"/>
</dbReference>
<organism evidence="12 13">
    <name type="scientific">Fonticella tunisiensis</name>
    <dbReference type="NCBI Taxonomy" id="1096341"/>
    <lineage>
        <taxon>Bacteria</taxon>
        <taxon>Bacillati</taxon>
        <taxon>Bacillota</taxon>
        <taxon>Clostridia</taxon>
        <taxon>Eubacteriales</taxon>
        <taxon>Clostridiaceae</taxon>
        <taxon>Fonticella</taxon>
    </lineage>
</organism>
<evidence type="ECO:0000256" key="3">
    <source>
        <dbReference type="ARBA" id="ARBA00012286"/>
    </source>
</evidence>
<feature type="binding site" evidence="9">
    <location>
        <position position="195"/>
    </location>
    <ligand>
        <name>L-citrulline</name>
        <dbReference type="ChEBI" id="CHEBI:57743"/>
    </ligand>
</feature>
<comment type="pathway">
    <text evidence="1 9">Amino-acid biosynthesis; L-arginine biosynthesis; L-arginine from L-ornithine and carbamoyl phosphate: step 2/3.</text>
</comment>
<dbReference type="FunFam" id="3.40.50.620:FF:000019">
    <property type="entry name" value="Argininosuccinate synthase"/>
    <property type="match status" value="1"/>
</dbReference>
<dbReference type="CDD" id="cd01999">
    <property type="entry name" value="ASS"/>
    <property type="match status" value="1"/>
</dbReference>
<comment type="caution">
    <text evidence="12">The sequence shown here is derived from an EMBL/GenBank/DDBJ whole genome shotgun (WGS) entry which is preliminary data.</text>
</comment>
<dbReference type="FunFam" id="3.90.1260.10:FF:000007">
    <property type="entry name" value="Argininosuccinate synthase"/>
    <property type="match status" value="1"/>
</dbReference>
<proteinExistence type="inferred from homology"/>
<dbReference type="Pfam" id="PF00764">
    <property type="entry name" value="Arginosuc_synth"/>
    <property type="match status" value="1"/>
</dbReference>
<feature type="binding site" evidence="9">
    <location>
        <position position="204"/>
    </location>
    <ligand>
        <name>L-citrulline</name>
        <dbReference type="ChEBI" id="CHEBI:57743"/>
    </ligand>
</feature>
<dbReference type="NCBIfam" id="NF001770">
    <property type="entry name" value="PRK00509.1"/>
    <property type="match status" value="1"/>
</dbReference>
<dbReference type="PROSITE" id="PS00564">
    <property type="entry name" value="ARGININOSUCCIN_SYN_1"/>
    <property type="match status" value="1"/>
</dbReference>
<feature type="binding site" evidence="9">
    <location>
        <position position="143"/>
    </location>
    <ligand>
        <name>L-aspartate</name>
        <dbReference type="ChEBI" id="CHEBI:29991"/>
    </ligand>
</feature>
<dbReference type="GO" id="GO:0005737">
    <property type="term" value="C:cytoplasm"/>
    <property type="evidence" value="ECO:0007669"/>
    <property type="project" value="UniProtKB-SubCell"/>
</dbReference>
<comment type="catalytic activity">
    <reaction evidence="9">
        <text>L-citrulline + L-aspartate + ATP = 2-(N(omega)-L-arginino)succinate + AMP + diphosphate + H(+)</text>
        <dbReference type="Rhea" id="RHEA:10932"/>
        <dbReference type="ChEBI" id="CHEBI:15378"/>
        <dbReference type="ChEBI" id="CHEBI:29991"/>
        <dbReference type="ChEBI" id="CHEBI:30616"/>
        <dbReference type="ChEBI" id="CHEBI:33019"/>
        <dbReference type="ChEBI" id="CHEBI:57472"/>
        <dbReference type="ChEBI" id="CHEBI:57743"/>
        <dbReference type="ChEBI" id="CHEBI:456215"/>
        <dbReference type="EC" id="6.3.4.5"/>
    </reaction>
</comment>
<evidence type="ECO:0000256" key="5">
    <source>
        <dbReference type="ARBA" id="ARBA00022598"/>
    </source>
</evidence>
<keyword evidence="8 9" id="KW-0067">ATP-binding</keyword>
<dbReference type="GO" id="GO:0000050">
    <property type="term" value="P:urea cycle"/>
    <property type="evidence" value="ECO:0007669"/>
    <property type="project" value="TreeGrafter"/>
</dbReference>
<dbReference type="InterPro" id="IPR001518">
    <property type="entry name" value="Arginosuc_synth"/>
</dbReference>
<dbReference type="EMBL" id="SOAZ01000043">
    <property type="protein sequence ID" value="TDT45977.1"/>
    <property type="molecule type" value="Genomic_DNA"/>
</dbReference>
<dbReference type="NCBIfam" id="TIGR00032">
    <property type="entry name" value="argG"/>
    <property type="match status" value="1"/>
</dbReference>
<comment type="similarity">
    <text evidence="9">Belongs to the argininosuccinate synthase family. Type 1 subfamily.</text>
</comment>
<dbReference type="SUPFAM" id="SSF69864">
    <property type="entry name" value="Argininosuccinate synthetase, C-terminal domain"/>
    <property type="match status" value="1"/>
</dbReference>
<feature type="binding site" evidence="9">
    <location>
        <position position="146"/>
    </location>
    <ligand>
        <name>L-citrulline</name>
        <dbReference type="ChEBI" id="CHEBI:57743"/>
    </ligand>
</feature>
<evidence type="ECO:0000313" key="12">
    <source>
        <dbReference type="EMBL" id="TDT45977.1"/>
    </source>
</evidence>
<dbReference type="GO" id="GO:0000053">
    <property type="term" value="P:argininosuccinate metabolic process"/>
    <property type="evidence" value="ECO:0007669"/>
    <property type="project" value="TreeGrafter"/>
</dbReference>
<dbReference type="InterPro" id="IPR023434">
    <property type="entry name" value="Arginosuc_synth_type_1_subfam"/>
</dbReference>
<keyword evidence="13" id="KW-1185">Reference proteome</keyword>
<evidence type="ECO:0000256" key="7">
    <source>
        <dbReference type="ARBA" id="ARBA00022741"/>
    </source>
</evidence>
<keyword evidence="5 9" id="KW-0436">Ligase</keyword>
<feature type="binding site" evidence="9">
    <location>
        <position position="142"/>
    </location>
    <ligand>
        <name>L-citrulline</name>
        <dbReference type="ChEBI" id="CHEBI:57743"/>
    </ligand>
</feature>
<evidence type="ECO:0000256" key="4">
    <source>
        <dbReference type="ARBA" id="ARBA00022571"/>
    </source>
</evidence>
<dbReference type="PANTHER" id="PTHR11587:SF2">
    <property type="entry name" value="ARGININOSUCCINATE SYNTHASE"/>
    <property type="match status" value="1"/>
</dbReference>
<comment type="subunit">
    <text evidence="2 9">Homotetramer.</text>
</comment>
<gene>
    <name evidence="9" type="primary">argG</name>
    <name evidence="12" type="ORF">EDD71_1433</name>
</gene>
<protein>
    <recommendedName>
        <fullName evidence="3 9">Argininosuccinate synthase</fullName>
        <ecNumber evidence="3 9">6.3.4.5</ecNumber>
    </recommendedName>
    <alternativeName>
        <fullName evidence="9">Citrulline--aspartate ligase</fullName>
    </alternativeName>
</protein>
<evidence type="ECO:0000256" key="9">
    <source>
        <dbReference type="HAMAP-Rule" id="MF_00005"/>
    </source>
</evidence>